<dbReference type="Pfam" id="PF19313">
    <property type="entry name" value="DUF5916"/>
    <property type="match status" value="1"/>
</dbReference>
<dbReference type="SUPFAM" id="SSF49344">
    <property type="entry name" value="CBD9-like"/>
    <property type="match status" value="1"/>
</dbReference>
<name>A0A059FBS9_9PROT</name>
<dbReference type="GO" id="GO:0016052">
    <property type="term" value="P:carbohydrate catabolic process"/>
    <property type="evidence" value="ECO:0007669"/>
    <property type="project" value="InterPro"/>
</dbReference>
<dbReference type="eggNOG" id="COG2091">
    <property type="taxonomic scope" value="Bacteria"/>
</dbReference>
<dbReference type="InterPro" id="IPR045670">
    <property type="entry name" value="DUF5916"/>
</dbReference>
<evidence type="ECO:0000313" key="3">
    <source>
        <dbReference type="EMBL" id="KCZ88074.1"/>
    </source>
</evidence>
<dbReference type="GO" id="GO:0004553">
    <property type="term" value="F:hydrolase activity, hydrolyzing O-glycosyl compounds"/>
    <property type="evidence" value="ECO:0007669"/>
    <property type="project" value="InterPro"/>
</dbReference>
<evidence type="ECO:0000313" key="4">
    <source>
        <dbReference type="Proteomes" id="UP000024816"/>
    </source>
</evidence>
<dbReference type="EMBL" id="ARYJ01000006">
    <property type="protein sequence ID" value="KCZ88074.1"/>
    <property type="molecule type" value="Genomic_DNA"/>
</dbReference>
<reference evidence="3 4" key="1">
    <citation type="journal article" date="2014" name="Antonie Van Leeuwenhoek">
        <title>Hyphomonas beringensis sp. nov. and Hyphomonas chukchiensis sp. nov., isolated from surface seawater of the Bering Sea and Chukchi Sea.</title>
        <authorList>
            <person name="Li C."/>
            <person name="Lai Q."/>
            <person name="Li G."/>
            <person name="Dong C."/>
            <person name="Wang J."/>
            <person name="Liao Y."/>
            <person name="Shao Z."/>
        </authorList>
    </citation>
    <scope>NUCLEOTIDE SEQUENCE [LARGE SCALE GENOMIC DNA]</scope>
    <source>
        <strain evidence="3 4">VP2</strain>
    </source>
</reference>
<accession>A0A059FBS9</accession>
<feature type="domain" description="Carbohydrate-binding" evidence="1">
    <location>
        <begin position="45"/>
        <end position="201"/>
    </location>
</feature>
<keyword evidence="4" id="KW-1185">Reference proteome</keyword>
<organism evidence="3 4">
    <name type="scientific">Hyphomonas jannaschiana VP2</name>
    <dbReference type="NCBI Taxonomy" id="1280952"/>
    <lineage>
        <taxon>Bacteria</taxon>
        <taxon>Pseudomonadati</taxon>
        <taxon>Pseudomonadota</taxon>
        <taxon>Alphaproteobacteria</taxon>
        <taxon>Hyphomonadales</taxon>
        <taxon>Hyphomonadaceae</taxon>
        <taxon>Hyphomonas</taxon>
    </lineage>
</organism>
<dbReference type="STRING" id="1280952.HJA_10845"/>
<dbReference type="Pfam" id="PF06452">
    <property type="entry name" value="CBM9_1"/>
    <property type="match status" value="1"/>
</dbReference>
<dbReference type="AlphaFoldDB" id="A0A059FBS9"/>
<gene>
    <name evidence="3" type="ORF">HJA_10845</name>
</gene>
<dbReference type="InterPro" id="IPR010502">
    <property type="entry name" value="Carb-bd_dom_fam9"/>
</dbReference>
<evidence type="ECO:0000259" key="1">
    <source>
        <dbReference type="Pfam" id="PF06452"/>
    </source>
</evidence>
<dbReference type="CDD" id="cd09618">
    <property type="entry name" value="CBM9_like_2"/>
    <property type="match status" value="1"/>
</dbReference>
<evidence type="ECO:0000259" key="2">
    <source>
        <dbReference type="Pfam" id="PF19313"/>
    </source>
</evidence>
<dbReference type="GO" id="GO:0030246">
    <property type="term" value="F:carbohydrate binding"/>
    <property type="evidence" value="ECO:0007669"/>
    <property type="project" value="InterPro"/>
</dbReference>
<comment type="caution">
    <text evidence="3">The sequence shown here is derived from an EMBL/GenBank/DDBJ whole genome shotgun (WGS) entry which is preliminary data.</text>
</comment>
<dbReference type="PATRIC" id="fig|1280952.3.peg.2166"/>
<dbReference type="Gene3D" id="2.60.40.1190">
    <property type="match status" value="1"/>
</dbReference>
<dbReference type="Proteomes" id="UP000024816">
    <property type="component" value="Unassembled WGS sequence"/>
</dbReference>
<feature type="domain" description="DUF5916" evidence="2">
    <location>
        <begin position="269"/>
        <end position="350"/>
    </location>
</feature>
<sequence length="725" mass="80805">MLGACIALSGAGLAMAEEDPPVRNFTTYQPTVRPVRIDTSEAPVIDGKLDEAMWSKAAEVSEFYQVEPKVGPPTVETRVYFAYDENNLYVGIHAQDDMPEAILASVLERDGEIWRDDMFRFYIDPFNTGTSGFGFDINALGARTERLIRYGQAPVDAWNIIWDADSVRTEDGWTAEIALPFRSLSFDPASDGWGLMMTREHAHANEEIRWAGIDQSVNKFGFARPGYIEGIDNINKGKGFDVQLQAGLNGNRRWDRPRDDDLSIEPSANISYKFTPSLTGLVTLNTDFSDTPLDDRQINTGRFSLFFPETRDFFLQDAALFEFAGQTFAGAPNGQPFFSRRIGIVNGQSVKVDAGLKLSGEIEGVEIGILSAQTGAIGNIGSQNLSVARATVDVLDQSRVGFIATNGDPTGLSDNTLAGADFSYRVPSFFGGGRMQADVFYQRTFSSTLEDDDSFGAKFDYPNDKWAWSLEARQIGEDFAPALGFVNRPGTRTFSAEWHRRFRQSAGKFRWWQFGTSHEYITDLDGNAETTVNALVLNANTIWTDDLTFTASQNEEHINTPFFLPGGLVVPVGVYDNNGVKFRVQSSYVRPWGTTSEIEFRDFYGGESKRYDVNVNFRPNPHVDLKAGYKREDISVPAGDVSVQIGSLETVFNVSTDLSITTQTQYDNITNSLSFFGRVNWELRPQTEVFFSLGHGAVIEGDDFRRNFRSVQTSAVLRFGNTFRF</sequence>
<protein>
    <submittedName>
        <fullName evidence="3">Uncharacterized protein</fullName>
    </submittedName>
</protein>
<proteinExistence type="predicted"/>